<gene>
    <name evidence="2" type="ORF">NA57DRAFT_72117</name>
</gene>
<dbReference type="EMBL" id="ML978122">
    <property type="protein sequence ID" value="KAF2103133.1"/>
    <property type="molecule type" value="Genomic_DNA"/>
</dbReference>
<dbReference type="Pfam" id="PF03992">
    <property type="entry name" value="ABM"/>
    <property type="match status" value="2"/>
</dbReference>
<evidence type="ECO:0000313" key="2">
    <source>
        <dbReference type="EMBL" id="KAF2103133.1"/>
    </source>
</evidence>
<protein>
    <recommendedName>
        <fullName evidence="1">ABM domain-containing protein</fullName>
    </recommendedName>
</protein>
<dbReference type="InterPro" id="IPR007138">
    <property type="entry name" value="ABM_dom"/>
</dbReference>
<reference evidence="2" key="1">
    <citation type="journal article" date="2020" name="Stud. Mycol.">
        <title>101 Dothideomycetes genomes: a test case for predicting lifestyles and emergence of pathogens.</title>
        <authorList>
            <person name="Haridas S."/>
            <person name="Albert R."/>
            <person name="Binder M."/>
            <person name="Bloem J."/>
            <person name="Labutti K."/>
            <person name="Salamov A."/>
            <person name="Andreopoulos B."/>
            <person name="Baker S."/>
            <person name="Barry K."/>
            <person name="Bills G."/>
            <person name="Bluhm B."/>
            <person name="Cannon C."/>
            <person name="Castanera R."/>
            <person name="Culley D."/>
            <person name="Daum C."/>
            <person name="Ezra D."/>
            <person name="Gonzalez J."/>
            <person name="Henrissat B."/>
            <person name="Kuo A."/>
            <person name="Liang C."/>
            <person name="Lipzen A."/>
            <person name="Lutzoni F."/>
            <person name="Magnuson J."/>
            <person name="Mondo S."/>
            <person name="Nolan M."/>
            <person name="Ohm R."/>
            <person name="Pangilinan J."/>
            <person name="Park H.-J."/>
            <person name="Ramirez L."/>
            <person name="Alfaro M."/>
            <person name="Sun H."/>
            <person name="Tritt A."/>
            <person name="Yoshinaga Y."/>
            <person name="Zwiers L.-H."/>
            <person name="Turgeon B."/>
            <person name="Goodwin S."/>
            <person name="Spatafora J."/>
            <person name="Crous P."/>
            <person name="Grigoriev I."/>
        </authorList>
    </citation>
    <scope>NUCLEOTIDE SEQUENCE</scope>
    <source>
        <strain evidence="2">CBS 133067</strain>
    </source>
</reference>
<evidence type="ECO:0000313" key="3">
    <source>
        <dbReference type="Proteomes" id="UP000799772"/>
    </source>
</evidence>
<keyword evidence="3" id="KW-1185">Reference proteome</keyword>
<dbReference type="PANTHER" id="PTHR40624:SF1">
    <property type="entry name" value="BIOSYNTHESIS MONOOXYGENASE, PUTATIVE (AFU_ORTHOLOGUE AFUA_1G12025)-RELATED"/>
    <property type="match status" value="1"/>
</dbReference>
<dbReference type="OrthoDB" id="3961862at2759"/>
<dbReference type="PROSITE" id="PS51725">
    <property type="entry name" value="ABM"/>
    <property type="match status" value="1"/>
</dbReference>
<dbReference type="Gene3D" id="3.30.70.100">
    <property type="match status" value="2"/>
</dbReference>
<name>A0A9P4IPQ2_9PEZI</name>
<comment type="caution">
    <text evidence="2">The sequence shown here is derived from an EMBL/GenBank/DDBJ whole genome shotgun (WGS) entry which is preliminary data.</text>
</comment>
<dbReference type="AlphaFoldDB" id="A0A9P4IPQ2"/>
<accession>A0A9P4IPQ2</accession>
<sequence length="230" mass="26384">MASAFQHPMKPFVIFAQIQTKGEDKIKIELENVGPVVKHESQQPECDSYCFLQPLEGNKSRFTVYEAYDNKEYAMNNHRNSDAFKAFREVVASSDTRQSLDVQAFTPKGGFLWRSEPPKLPLGDQFIWIAFLKATPGKRDELISYALTHAGNVHRTEDETLSFVVLEKDDDKETVVLFERYTSEEYFEKVHKTSETMQQYRANIGPILADRNSEGFAARRGFLDKREAVA</sequence>
<dbReference type="Proteomes" id="UP000799772">
    <property type="component" value="Unassembled WGS sequence"/>
</dbReference>
<evidence type="ECO:0000259" key="1">
    <source>
        <dbReference type="PROSITE" id="PS51725"/>
    </source>
</evidence>
<dbReference type="InterPro" id="IPR011008">
    <property type="entry name" value="Dimeric_a/b-barrel"/>
</dbReference>
<dbReference type="PANTHER" id="PTHR40624">
    <property type="entry name" value="BIOSYNTHESIS MONOOXYGENASE, PUTATIVE (AFU_ORTHOLOGUE AFUA_1G12025)-RELATED"/>
    <property type="match status" value="1"/>
</dbReference>
<dbReference type="SUPFAM" id="SSF54909">
    <property type="entry name" value="Dimeric alpha+beta barrel"/>
    <property type="match status" value="2"/>
</dbReference>
<feature type="domain" description="ABM" evidence="1">
    <location>
        <begin position="126"/>
        <end position="216"/>
    </location>
</feature>
<proteinExistence type="predicted"/>
<organism evidence="2 3">
    <name type="scientific">Rhizodiscina lignyota</name>
    <dbReference type="NCBI Taxonomy" id="1504668"/>
    <lineage>
        <taxon>Eukaryota</taxon>
        <taxon>Fungi</taxon>
        <taxon>Dikarya</taxon>
        <taxon>Ascomycota</taxon>
        <taxon>Pezizomycotina</taxon>
        <taxon>Dothideomycetes</taxon>
        <taxon>Pleosporomycetidae</taxon>
        <taxon>Aulographales</taxon>
        <taxon>Rhizodiscinaceae</taxon>
        <taxon>Rhizodiscina</taxon>
    </lineage>
</organism>